<reference evidence="1" key="1">
    <citation type="submission" date="2017-07" db="EMBL/GenBank/DDBJ databases">
        <title>Taro Niue Genome Assembly and Annotation.</title>
        <authorList>
            <person name="Atibalentja N."/>
            <person name="Keating K."/>
            <person name="Fields C.J."/>
        </authorList>
    </citation>
    <scope>NUCLEOTIDE SEQUENCE</scope>
    <source>
        <strain evidence="1">Niue_2</strain>
        <tissue evidence="1">Leaf</tissue>
    </source>
</reference>
<proteinExistence type="predicted"/>
<dbReference type="Proteomes" id="UP000652761">
    <property type="component" value="Unassembled WGS sequence"/>
</dbReference>
<gene>
    <name evidence="1" type="ORF">Taro_033334</name>
</gene>
<name>A0A843VZW0_COLES</name>
<evidence type="ECO:0000313" key="1">
    <source>
        <dbReference type="EMBL" id="MQM00597.1"/>
    </source>
</evidence>
<organism evidence="1 2">
    <name type="scientific">Colocasia esculenta</name>
    <name type="common">Wild taro</name>
    <name type="synonym">Arum esculentum</name>
    <dbReference type="NCBI Taxonomy" id="4460"/>
    <lineage>
        <taxon>Eukaryota</taxon>
        <taxon>Viridiplantae</taxon>
        <taxon>Streptophyta</taxon>
        <taxon>Embryophyta</taxon>
        <taxon>Tracheophyta</taxon>
        <taxon>Spermatophyta</taxon>
        <taxon>Magnoliopsida</taxon>
        <taxon>Liliopsida</taxon>
        <taxon>Araceae</taxon>
        <taxon>Aroideae</taxon>
        <taxon>Colocasieae</taxon>
        <taxon>Colocasia</taxon>
    </lineage>
</organism>
<protein>
    <submittedName>
        <fullName evidence="1">Uncharacterized protein</fullName>
    </submittedName>
</protein>
<keyword evidence="2" id="KW-1185">Reference proteome</keyword>
<sequence>MEVEVVVEVVEVRELAWEPEQVRHWAQELLHTQGDCMAQLEVAKSKEDELVDAWVVACCGKWAFVEGLNKV</sequence>
<dbReference type="EMBL" id="NMUH01002538">
    <property type="protein sequence ID" value="MQM00597.1"/>
    <property type="molecule type" value="Genomic_DNA"/>
</dbReference>
<accession>A0A843VZW0</accession>
<comment type="caution">
    <text evidence="1">The sequence shown here is derived from an EMBL/GenBank/DDBJ whole genome shotgun (WGS) entry which is preliminary data.</text>
</comment>
<evidence type="ECO:0000313" key="2">
    <source>
        <dbReference type="Proteomes" id="UP000652761"/>
    </source>
</evidence>
<dbReference type="AlphaFoldDB" id="A0A843VZW0"/>